<organism evidence="1 2">
    <name type="scientific">Camellia lanceoleosa</name>
    <dbReference type="NCBI Taxonomy" id="1840588"/>
    <lineage>
        <taxon>Eukaryota</taxon>
        <taxon>Viridiplantae</taxon>
        <taxon>Streptophyta</taxon>
        <taxon>Embryophyta</taxon>
        <taxon>Tracheophyta</taxon>
        <taxon>Spermatophyta</taxon>
        <taxon>Magnoliopsida</taxon>
        <taxon>eudicotyledons</taxon>
        <taxon>Gunneridae</taxon>
        <taxon>Pentapetalae</taxon>
        <taxon>asterids</taxon>
        <taxon>Ericales</taxon>
        <taxon>Theaceae</taxon>
        <taxon>Camellia</taxon>
    </lineage>
</organism>
<evidence type="ECO:0000313" key="2">
    <source>
        <dbReference type="Proteomes" id="UP001060215"/>
    </source>
</evidence>
<protein>
    <submittedName>
        <fullName evidence="1">Tryptophan synthase beta chain 1</fullName>
    </submittedName>
</protein>
<keyword evidence="2" id="KW-1185">Reference proteome</keyword>
<accession>A0ACC0IQ06</accession>
<name>A0ACC0IQ06_9ERIC</name>
<sequence length="210" mass="22494">MYLVGTLDSSPSLVWGFEQILLDLLSSSAVECTILGAILFYFWPTKGNLSNLKDDEGQIVGAHSIGVGLEYPGVSPELSFLKDIRRAEFYTVTDQVAIDGGMQHISLAAGVKLMWSEAATFGSSGAPLACLLLSQLYADGYAVWFVAGWHVADGYVAEWGGVKLGWLSLLGWSVKLFVWSVTLICCASVLPGSGWPICGCVGLLCSVLFK</sequence>
<dbReference type="EMBL" id="CM045760">
    <property type="protein sequence ID" value="KAI8027944.1"/>
    <property type="molecule type" value="Genomic_DNA"/>
</dbReference>
<evidence type="ECO:0000313" key="1">
    <source>
        <dbReference type="EMBL" id="KAI8027944.1"/>
    </source>
</evidence>
<comment type="caution">
    <text evidence="1">The sequence shown here is derived from an EMBL/GenBank/DDBJ whole genome shotgun (WGS) entry which is preliminary data.</text>
</comment>
<proteinExistence type="predicted"/>
<reference evidence="1 2" key="1">
    <citation type="journal article" date="2022" name="Plant J.">
        <title>Chromosome-level genome of Camellia lanceoleosa provides a valuable resource for understanding genome evolution and self-incompatibility.</title>
        <authorList>
            <person name="Gong W."/>
            <person name="Xiao S."/>
            <person name="Wang L."/>
            <person name="Liao Z."/>
            <person name="Chang Y."/>
            <person name="Mo W."/>
            <person name="Hu G."/>
            <person name="Li W."/>
            <person name="Zhao G."/>
            <person name="Zhu H."/>
            <person name="Hu X."/>
            <person name="Ji K."/>
            <person name="Xiang X."/>
            <person name="Song Q."/>
            <person name="Yuan D."/>
            <person name="Jin S."/>
            <person name="Zhang L."/>
        </authorList>
    </citation>
    <scope>NUCLEOTIDE SEQUENCE [LARGE SCALE GENOMIC DNA]</scope>
    <source>
        <strain evidence="1">SQ_2022a</strain>
    </source>
</reference>
<gene>
    <name evidence="1" type="ORF">LOK49_LG02G01537</name>
</gene>
<dbReference type="Proteomes" id="UP001060215">
    <property type="component" value="Chromosome 3"/>
</dbReference>